<dbReference type="Gene3D" id="3.20.20.240">
    <property type="entry name" value="Methylmalonyl-CoA mutase"/>
    <property type="match status" value="1"/>
</dbReference>
<keyword evidence="8" id="KW-1185">Reference proteome</keyword>
<dbReference type="GO" id="GO:0005737">
    <property type="term" value="C:cytoplasm"/>
    <property type="evidence" value="ECO:0007669"/>
    <property type="project" value="TreeGrafter"/>
</dbReference>
<evidence type="ECO:0000313" key="7">
    <source>
        <dbReference type="EMBL" id="CAA0087242.1"/>
    </source>
</evidence>
<dbReference type="Gene3D" id="3.40.50.280">
    <property type="entry name" value="Cobalamin-binding domain"/>
    <property type="match status" value="1"/>
</dbReference>
<dbReference type="EMBL" id="CACSAS010000001">
    <property type="protein sequence ID" value="CAA0087242.1"/>
    <property type="molecule type" value="Genomic_DNA"/>
</dbReference>
<keyword evidence="4 7" id="KW-0413">Isomerase</keyword>
<dbReference type="PANTHER" id="PTHR48101:SF4">
    <property type="entry name" value="METHYLMALONYL-COA MUTASE, MITOCHONDRIAL"/>
    <property type="match status" value="1"/>
</dbReference>
<evidence type="ECO:0000256" key="4">
    <source>
        <dbReference type="ARBA" id="ARBA00023235"/>
    </source>
</evidence>
<evidence type="ECO:0000256" key="5">
    <source>
        <dbReference type="ARBA" id="ARBA00023285"/>
    </source>
</evidence>
<accession>A0A5S9NCN6</accession>
<evidence type="ECO:0000256" key="1">
    <source>
        <dbReference type="ARBA" id="ARBA00001922"/>
    </source>
</evidence>
<dbReference type="SUPFAM" id="SSF52242">
    <property type="entry name" value="Cobalamin (vitamin B12)-binding domain"/>
    <property type="match status" value="1"/>
</dbReference>
<reference evidence="7 8" key="1">
    <citation type="submission" date="2019-12" db="EMBL/GenBank/DDBJ databases">
        <authorList>
            <person name="Reyes-Prieto M."/>
        </authorList>
    </citation>
    <scope>NUCLEOTIDE SEQUENCE [LARGE SCALE GENOMIC DNA]</scope>
    <source>
        <strain evidence="7">HF14-78462</strain>
    </source>
</reference>
<comment type="similarity">
    <text evidence="2">Belongs to the methylmalonyl-CoA mutase family.</text>
</comment>
<dbReference type="GO" id="GO:0019678">
    <property type="term" value="P:propionate metabolic process, methylmalonyl pathway"/>
    <property type="evidence" value="ECO:0007669"/>
    <property type="project" value="TreeGrafter"/>
</dbReference>
<dbReference type="PANTHER" id="PTHR48101">
    <property type="entry name" value="METHYLMALONYL-COA MUTASE, MITOCHONDRIAL-RELATED"/>
    <property type="match status" value="1"/>
</dbReference>
<dbReference type="Pfam" id="PF01642">
    <property type="entry name" value="MM_CoA_mutase"/>
    <property type="match status" value="1"/>
</dbReference>
<dbReference type="GO" id="GO:0004494">
    <property type="term" value="F:methylmalonyl-CoA mutase activity"/>
    <property type="evidence" value="ECO:0007669"/>
    <property type="project" value="UniProtKB-EC"/>
</dbReference>
<evidence type="ECO:0000256" key="3">
    <source>
        <dbReference type="ARBA" id="ARBA00022628"/>
    </source>
</evidence>
<dbReference type="AlphaFoldDB" id="A0A5S9NCN6"/>
<dbReference type="EC" id="5.4.99.2" evidence="7"/>
<dbReference type="InterPro" id="IPR036724">
    <property type="entry name" value="Cobalamin-bd_sf"/>
</dbReference>
<evidence type="ECO:0000259" key="6">
    <source>
        <dbReference type="Pfam" id="PF01642"/>
    </source>
</evidence>
<dbReference type="GO" id="GO:0046872">
    <property type="term" value="F:metal ion binding"/>
    <property type="evidence" value="ECO:0007669"/>
    <property type="project" value="InterPro"/>
</dbReference>
<keyword evidence="5" id="KW-0170">Cobalt</keyword>
<evidence type="ECO:0000313" key="8">
    <source>
        <dbReference type="Proteomes" id="UP000433050"/>
    </source>
</evidence>
<evidence type="ECO:0000256" key="2">
    <source>
        <dbReference type="ARBA" id="ARBA00008465"/>
    </source>
</evidence>
<keyword evidence="3" id="KW-0846">Cobalamin</keyword>
<dbReference type="GO" id="GO:0031419">
    <property type="term" value="F:cobalamin binding"/>
    <property type="evidence" value="ECO:0007669"/>
    <property type="project" value="UniProtKB-KW"/>
</dbReference>
<protein>
    <submittedName>
        <fullName evidence="7">Methylmalonyl-CoA mutase small subunit</fullName>
        <ecNumber evidence="7">5.4.99.2</ecNumber>
    </submittedName>
</protein>
<dbReference type="SUPFAM" id="SSF51703">
    <property type="entry name" value="Cobalamin (vitamin B12)-dependent enzymes"/>
    <property type="match status" value="1"/>
</dbReference>
<dbReference type="RefSeq" id="WP_159597745.1">
    <property type="nucleotide sequence ID" value="NZ_CACSAS010000001.1"/>
</dbReference>
<organism evidence="7 8">
    <name type="scientific">Starkeya nomas</name>
    <dbReference type="NCBI Taxonomy" id="2666134"/>
    <lineage>
        <taxon>Bacteria</taxon>
        <taxon>Pseudomonadati</taxon>
        <taxon>Pseudomonadota</taxon>
        <taxon>Alphaproteobacteria</taxon>
        <taxon>Hyphomicrobiales</taxon>
        <taxon>Xanthobacteraceae</taxon>
        <taxon>Starkeya</taxon>
    </lineage>
</organism>
<sequence length="624" mass="65374">MDQPLDLDLATFPAATRADWLKLVEGVLKGGAYDKRMLTRAADGYTLDALPERRREAAPLAGRPAGAPWRIVARIDHDDPAAANAQLLEDLNGGADGATLVFASAPSAGGFGLPNRFEELVTVLDGVMPDLVTLRVEAGAYQARDIALAIARLYEKRDPATLDIRFGLDPISDFAALGAAPIEWDALSARLGQTVSTLRGRGLTAPMVRADGHLHHAAGATDAQELAAVLATAMAYLRALAAAGLSLEDAAAAIEVTLTADVDQFGTQAKPRAFRQLWAAALDACDIEAAPVAIHMETAWRSLTRHDAHVNLLRGTVAAFAAGVGGADSLTVLPFTQALGLPDGFARRLARNTQVILIEESNVHRVADPGAGAGAIEERTEKLAATAWELFRQIEREGGMVESLTSGAWQGRIAAARAARAKDIATRRLPITGTSEFPLLGETVPTVLAPARRVNTPPPAEGALLGEPLTGHRLTEPYERLREAAAATNPRPVVFLANLGTPADFTARSGFARAAFEAGGIMAPANDGFTDMTALAEAFRTSGARIACLCSSDDLYAASATDAASGLKAAGAAALYLAGRPGEHEEAWRAAGIDVYLSAGGDLLALLQDAHRRLGITATREGTQ</sequence>
<gene>
    <name evidence="7" type="primary">mutA</name>
    <name evidence="7" type="ORF">STARVERO_00421</name>
</gene>
<dbReference type="Proteomes" id="UP000433050">
    <property type="component" value="Unassembled WGS sequence"/>
</dbReference>
<name>A0A5S9NCN6_9HYPH</name>
<feature type="domain" description="Methylmalonyl-CoA mutase alpha/beta chain catalytic" evidence="6">
    <location>
        <begin position="117"/>
        <end position="437"/>
    </location>
</feature>
<dbReference type="InterPro" id="IPR006099">
    <property type="entry name" value="MeMalonylCoA_mutase_a/b_cat"/>
</dbReference>
<dbReference type="InterPro" id="IPR016176">
    <property type="entry name" value="Cbl-dep_enz_cat"/>
</dbReference>
<proteinExistence type="inferred from homology"/>
<comment type="cofactor">
    <cofactor evidence="1">
        <name>adenosylcob(III)alamin</name>
        <dbReference type="ChEBI" id="CHEBI:18408"/>
    </cofactor>
</comment>